<gene>
    <name evidence="2" type="ORF">J2S67_001731</name>
</gene>
<comment type="caution">
    <text evidence="2">The sequence shown here is derived from an EMBL/GenBank/DDBJ whole genome shotgun (WGS) entry which is preliminary data.</text>
</comment>
<feature type="region of interest" description="Disordered" evidence="1">
    <location>
        <begin position="1"/>
        <end position="37"/>
    </location>
</feature>
<organism evidence="2 3">
    <name type="scientific">Pseudoglutamicibacter albus</name>
    <dbReference type="NCBI Taxonomy" id="98671"/>
    <lineage>
        <taxon>Bacteria</taxon>
        <taxon>Bacillati</taxon>
        <taxon>Actinomycetota</taxon>
        <taxon>Actinomycetes</taxon>
        <taxon>Micrococcales</taxon>
        <taxon>Micrococcaceae</taxon>
        <taxon>Pseudoglutamicibacter</taxon>
    </lineage>
</organism>
<proteinExistence type="predicted"/>
<reference evidence="2" key="1">
    <citation type="submission" date="2023-07" db="EMBL/GenBank/DDBJ databases">
        <title>Sequencing the genomes of 1000 actinobacteria strains.</title>
        <authorList>
            <person name="Klenk H.-P."/>
        </authorList>
    </citation>
    <scope>NUCLEOTIDE SEQUENCE</scope>
    <source>
        <strain evidence="2">DSM 13068</strain>
    </source>
</reference>
<evidence type="ECO:0000313" key="2">
    <source>
        <dbReference type="EMBL" id="MDR7294463.1"/>
    </source>
</evidence>
<evidence type="ECO:0000313" key="3">
    <source>
        <dbReference type="Proteomes" id="UP001180715"/>
    </source>
</evidence>
<name>A0ABU1Z1L5_9MICC</name>
<evidence type="ECO:0000256" key="1">
    <source>
        <dbReference type="SAM" id="MobiDB-lite"/>
    </source>
</evidence>
<dbReference type="EMBL" id="JAVDXX010000001">
    <property type="protein sequence ID" value="MDR7294463.1"/>
    <property type="molecule type" value="Genomic_DNA"/>
</dbReference>
<accession>A0ABU1Z1L5</accession>
<keyword evidence="3" id="KW-1185">Reference proteome</keyword>
<dbReference type="Proteomes" id="UP001180715">
    <property type="component" value="Unassembled WGS sequence"/>
</dbReference>
<sequence length="37" mass="4097">MPNQDRPASADRTPDLFPKSLTHPPGNAPNENARRNL</sequence>
<protein>
    <submittedName>
        <fullName evidence="2">Uncharacterized protein</fullName>
    </submittedName>
</protein>